<organism evidence="16 17">
    <name type="scientific">Pocillopora meandrina</name>
    <dbReference type="NCBI Taxonomy" id="46732"/>
    <lineage>
        <taxon>Eukaryota</taxon>
        <taxon>Metazoa</taxon>
        <taxon>Cnidaria</taxon>
        <taxon>Anthozoa</taxon>
        <taxon>Hexacorallia</taxon>
        <taxon>Scleractinia</taxon>
        <taxon>Astrocoeniina</taxon>
        <taxon>Pocilloporidae</taxon>
        <taxon>Pocillopora</taxon>
    </lineage>
</organism>
<dbReference type="GO" id="GO:0048731">
    <property type="term" value="P:system development"/>
    <property type="evidence" value="ECO:0007669"/>
    <property type="project" value="UniProtKB-ARBA"/>
</dbReference>
<dbReference type="Pfam" id="PF12947">
    <property type="entry name" value="EGF_3"/>
    <property type="match status" value="5"/>
</dbReference>
<dbReference type="PROSITE" id="PS50287">
    <property type="entry name" value="SRCR_2"/>
    <property type="match status" value="1"/>
</dbReference>
<feature type="signal peptide" evidence="13">
    <location>
        <begin position="1"/>
        <end position="18"/>
    </location>
</feature>
<keyword evidence="10" id="KW-0325">Glycoprotein</keyword>
<dbReference type="SUPFAM" id="SSF57196">
    <property type="entry name" value="EGF/Laminin"/>
    <property type="match status" value="2"/>
</dbReference>
<feature type="domain" description="EGF-like" evidence="14">
    <location>
        <begin position="278"/>
        <end position="318"/>
    </location>
</feature>
<dbReference type="PANTHER" id="PTHR24050:SF28">
    <property type="entry name" value="UROMODULIN-LIKE"/>
    <property type="match status" value="1"/>
</dbReference>
<dbReference type="EMBL" id="CALNXJ010000063">
    <property type="protein sequence ID" value="CAH3157111.1"/>
    <property type="molecule type" value="Genomic_DNA"/>
</dbReference>
<keyword evidence="4 13" id="KW-0732">Signal</keyword>
<evidence type="ECO:0000256" key="10">
    <source>
        <dbReference type="ARBA" id="ARBA00023180"/>
    </source>
</evidence>
<protein>
    <submittedName>
        <fullName evidence="16">Uncharacterized protein</fullName>
    </submittedName>
</protein>
<evidence type="ECO:0000256" key="5">
    <source>
        <dbReference type="ARBA" id="ARBA00022737"/>
    </source>
</evidence>
<gene>
    <name evidence="16" type="ORF">PMEA_00029828</name>
</gene>
<dbReference type="PROSITE" id="PS01187">
    <property type="entry name" value="EGF_CA"/>
    <property type="match status" value="2"/>
</dbReference>
<dbReference type="PROSITE" id="PS50026">
    <property type="entry name" value="EGF_3"/>
    <property type="match status" value="4"/>
</dbReference>
<dbReference type="Gene3D" id="3.10.250.10">
    <property type="entry name" value="SRCR-like domain"/>
    <property type="match status" value="1"/>
</dbReference>
<keyword evidence="7" id="KW-1133">Transmembrane helix</keyword>
<comment type="subcellular location">
    <subcellularLocation>
        <location evidence="1">Membrane</location>
        <topology evidence="1">Single-pass type I membrane protein</topology>
    </subcellularLocation>
</comment>
<keyword evidence="8" id="KW-0472">Membrane</keyword>
<evidence type="ECO:0000256" key="3">
    <source>
        <dbReference type="ARBA" id="ARBA00022692"/>
    </source>
</evidence>
<evidence type="ECO:0000256" key="8">
    <source>
        <dbReference type="ARBA" id="ARBA00023136"/>
    </source>
</evidence>
<dbReference type="SMART" id="SM00202">
    <property type="entry name" value="SR"/>
    <property type="match status" value="1"/>
</dbReference>
<comment type="caution">
    <text evidence="16">The sequence shown here is derived from an EMBL/GenBank/DDBJ whole genome shotgun (WGS) entry which is preliminary data.</text>
</comment>
<feature type="domain" description="EGF-like" evidence="14">
    <location>
        <begin position="155"/>
        <end position="195"/>
    </location>
</feature>
<keyword evidence="3" id="KW-0812">Transmembrane</keyword>
<dbReference type="FunFam" id="2.10.25.10:FF:000038">
    <property type="entry name" value="Fibrillin 2"/>
    <property type="match status" value="3"/>
</dbReference>
<dbReference type="InterPro" id="IPR036772">
    <property type="entry name" value="SRCR-like_dom_sf"/>
</dbReference>
<reference evidence="16 17" key="1">
    <citation type="submission" date="2022-05" db="EMBL/GenBank/DDBJ databases">
        <authorList>
            <consortium name="Genoscope - CEA"/>
            <person name="William W."/>
        </authorList>
    </citation>
    <scope>NUCLEOTIDE SEQUENCE [LARGE SCALE GENOMIC DNA]</scope>
</reference>
<evidence type="ECO:0000256" key="11">
    <source>
        <dbReference type="PROSITE-ProRule" id="PRU00076"/>
    </source>
</evidence>
<evidence type="ECO:0000256" key="13">
    <source>
        <dbReference type="SAM" id="SignalP"/>
    </source>
</evidence>
<dbReference type="SUPFAM" id="SSF57184">
    <property type="entry name" value="Growth factor receptor domain"/>
    <property type="match status" value="1"/>
</dbReference>
<dbReference type="Gene3D" id="2.10.25.10">
    <property type="entry name" value="Laminin"/>
    <property type="match status" value="5"/>
</dbReference>
<evidence type="ECO:0000256" key="6">
    <source>
        <dbReference type="ARBA" id="ARBA00022837"/>
    </source>
</evidence>
<keyword evidence="5" id="KW-0677">Repeat</keyword>
<dbReference type="PROSITE" id="PS00420">
    <property type="entry name" value="SRCR_1"/>
    <property type="match status" value="1"/>
</dbReference>
<dbReference type="InterPro" id="IPR052235">
    <property type="entry name" value="Nephronectin_domain"/>
</dbReference>
<dbReference type="PANTHER" id="PTHR24050">
    <property type="entry name" value="PA14 DOMAIN-CONTAINING PROTEIN"/>
    <property type="match status" value="1"/>
</dbReference>
<dbReference type="Proteomes" id="UP001159428">
    <property type="component" value="Unassembled WGS sequence"/>
</dbReference>
<feature type="domain" description="EGF-like" evidence="14">
    <location>
        <begin position="237"/>
        <end position="277"/>
    </location>
</feature>
<dbReference type="SUPFAM" id="SSF57414">
    <property type="entry name" value="Hairpin loop containing domain-like"/>
    <property type="match status" value="1"/>
</dbReference>
<dbReference type="InterPro" id="IPR000742">
    <property type="entry name" value="EGF"/>
</dbReference>
<evidence type="ECO:0000256" key="7">
    <source>
        <dbReference type="ARBA" id="ARBA00022989"/>
    </source>
</evidence>
<evidence type="ECO:0000313" key="17">
    <source>
        <dbReference type="Proteomes" id="UP001159428"/>
    </source>
</evidence>
<dbReference type="AlphaFoldDB" id="A0AAU9XRZ2"/>
<dbReference type="SUPFAM" id="SSF56487">
    <property type="entry name" value="SRCR-like"/>
    <property type="match status" value="1"/>
</dbReference>
<keyword evidence="2 11" id="KW-0245">EGF-like domain</keyword>
<evidence type="ECO:0000259" key="14">
    <source>
        <dbReference type="PROSITE" id="PS50026"/>
    </source>
</evidence>
<feature type="disulfide bond" evidence="12">
    <location>
        <begin position="462"/>
        <end position="526"/>
    </location>
</feature>
<dbReference type="InterPro" id="IPR001190">
    <property type="entry name" value="SRCR"/>
</dbReference>
<comment type="caution">
    <text evidence="11">Lacks conserved residue(s) required for the propagation of feature annotation.</text>
</comment>
<dbReference type="GO" id="GO:0016020">
    <property type="term" value="C:membrane"/>
    <property type="evidence" value="ECO:0007669"/>
    <property type="project" value="UniProtKB-SubCell"/>
</dbReference>
<dbReference type="InterPro" id="IPR000152">
    <property type="entry name" value="EGF-type_Asp/Asn_hydroxyl_site"/>
</dbReference>
<dbReference type="InterPro" id="IPR018097">
    <property type="entry name" value="EGF_Ca-bd_CS"/>
</dbReference>
<evidence type="ECO:0000256" key="12">
    <source>
        <dbReference type="PROSITE-ProRule" id="PRU00196"/>
    </source>
</evidence>
<keyword evidence="17" id="KW-1185">Reference proteome</keyword>
<feature type="domain" description="EGF-like" evidence="14">
    <location>
        <begin position="196"/>
        <end position="236"/>
    </location>
</feature>
<keyword evidence="6" id="KW-0106">Calcium</keyword>
<dbReference type="PRINTS" id="PR00258">
    <property type="entry name" value="SPERACTRCPTR"/>
</dbReference>
<dbReference type="PROSITE" id="PS01186">
    <property type="entry name" value="EGF_2"/>
    <property type="match status" value="4"/>
</dbReference>
<evidence type="ECO:0000256" key="1">
    <source>
        <dbReference type="ARBA" id="ARBA00004479"/>
    </source>
</evidence>
<evidence type="ECO:0000256" key="4">
    <source>
        <dbReference type="ARBA" id="ARBA00022729"/>
    </source>
</evidence>
<dbReference type="CDD" id="cd00054">
    <property type="entry name" value="EGF_CA"/>
    <property type="match status" value="5"/>
</dbReference>
<sequence>MALTLLVLIVVSPTFLDASSQHSSAKGEVSILGMMLQGHIFKNITKAAFGDVCLRECYQDIRCQSFNYVFTEDICELSNRTKEARPEDFVPNFERYYFRKDMKRVPLGSVPELPAETCKEIKTSEGGQAVSARYWIYSIIPEKIVFAYCDMKTEDVDECSSSIPICDPKANCQNTEGSFHCQCVTGFSGDGRSCTDVDECSSAIPVCDPNANCQNTEGSFHCQCVSGFSGDGKSCTDVDECSSSIPDCDPKANCQNTEGSYRCQCLTGFFGDGKSCSDVDECSSSTPVCDPKANCQNTEGTFYCQCVSGFSGDGKSCTGKDWVRNAPTSITTSLVTYPFQPYLQEVTYLLSENLQFNESIIVFSMLSVIRYRRSISDMHFTLALKVLNGVVPTNLNTLSRNVSSIPVCDPNANCQNTEGSFHCQCVSGFSATNEDAPIRLMGGGANYGRVEVYHNGKWGTVCDDHWTINEANVVCRQLGFSSASQASCCAKYGQGSDPVWMDDVYCQGGEAMLSRCTFPGWEKHNCAHSEDASVACNN</sequence>
<dbReference type="FunFam" id="3.10.250.10:FF:000001">
    <property type="entry name" value="Lysyl oxidase 4 isoform X1"/>
    <property type="match status" value="1"/>
</dbReference>
<dbReference type="Gene3D" id="3.50.4.10">
    <property type="entry name" value="Hepatocyte Growth Factor"/>
    <property type="match status" value="1"/>
</dbReference>
<feature type="disulfide bond" evidence="12">
    <location>
        <begin position="475"/>
        <end position="536"/>
    </location>
</feature>
<evidence type="ECO:0000256" key="2">
    <source>
        <dbReference type="ARBA" id="ARBA00022536"/>
    </source>
</evidence>
<dbReference type="InterPro" id="IPR001881">
    <property type="entry name" value="EGF-like_Ca-bd_dom"/>
</dbReference>
<dbReference type="GO" id="GO:0048513">
    <property type="term" value="P:animal organ development"/>
    <property type="evidence" value="ECO:0007669"/>
    <property type="project" value="UniProtKB-ARBA"/>
</dbReference>
<feature type="domain" description="SRCR" evidence="15">
    <location>
        <begin position="438"/>
        <end position="537"/>
    </location>
</feature>
<dbReference type="GO" id="GO:0005509">
    <property type="term" value="F:calcium ion binding"/>
    <property type="evidence" value="ECO:0007669"/>
    <property type="project" value="InterPro"/>
</dbReference>
<dbReference type="SMART" id="SM00179">
    <property type="entry name" value="EGF_CA"/>
    <property type="match status" value="5"/>
</dbReference>
<evidence type="ECO:0000259" key="15">
    <source>
        <dbReference type="PROSITE" id="PS50287"/>
    </source>
</evidence>
<dbReference type="PROSITE" id="PS00010">
    <property type="entry name" value="ASX_HYDROXYL"/>
    <property type="match status" value="5"/>
</dbReference>
<proteinExistence type="predicted"/>
<evidence type="ECO:0000313" key="16">
    <source>
        <dbReference type="EMBL" id="CAH3157111.1"/>
    </source>
</evidence>
<dbReference type="InterPro" id="IPR009030">
    <property type="entry name" value="Growth_fac_rcpt_cys_sf"/>
</dbReference>
<dbReference type="InterPro" id="IPR024731">
    <property type="entry name" value="NELL2-like_EGF"/>
</dbReference>
<accession>A0AAU9XRZ2</accession>
<keyword evidence="9 12" id="KW-1015">Disulfide bond</keyword>
<feature type="chain" id="PRO_5043942218" evidence="13">
    <location>
        <begin position="19"/>
        <end position="538"/>
    </location>
</feature>
<evidence type="ECO:0000256" key="9">
    <source>
        <dbReference type="ARBA" id="ARBA00023157"/>
    </source>
</evidence>
<feature type="disulfide bond" evidence="12">
    <location>
        <begin position="506"/>
        <end position="516"/>
    </location>
</feature>
<dbReference type="Pfam" id="PF00530">
    <property type="entry name" value="SRCR"/>
    <property type="match status" value="1"/>
</dbReference>
<dbReference type="SMART" id="SM00181">
    <property type="entry name" value="EGF"/>
    <property type="match status" value="5"/>
</dbReference>
<dbReference type="FunFam" id="2.10.25.10:FF:000202">
    <property type="entry name" value="Multiple epidermal growth factor-like domains 8"/>
    <property type="match status" value="1"/>
</dbReference>
<name>A0AAU9XRZ2_9CNID</name>